<dbReference type="GO" id="GO:0003341">
    <property type="term" value="P:cilium movement"/>
    <property type="evidence" value="ECO:0007669"/>
    <property type="project" value="TreeGrafter"/>
</dbReference>
<dbReference type="AlphaFoldDB" id="A0A835TX24"/>
<comment type="caution">
    <text evidence="1">The sequence shown here is derived from an EMBL/GenBank/DDBJ whole genome shotgun (WGS) entry which is preliminary data.</text>
</comment>
<sequence>MLLYDECRLKVPYERKFLVVNNTDLPGCYGLVRQVCKPHCYVIEPRKGVIPARGKIPVTITATLDDIGIFADTIQLFIDNSLWTGFVLVAVGTGTTIFVDKPFAPELNLGYQFR</sequence>
<evidence type="ECO:0000313" key="1">
    <source>
        <dbReference type="EMBL" id="KAG0121425.1"/>
    </source>
</evidence>
<dbReference type="PANTHER" id="PTHR23053:SF0">
    <property type="entry name" value="HYDROCEPHALUS-INDUCING PROTEIN HOMOLOG"/>
    <property type="match status" value="1"/>
</dbReference>
<evidence type="ECO:0000313" key="3">
    <source>
        <dbReference type="Proteomes" id="UP000618051"/>
    </source>
</evidence>
<keyword evidence="3" id="KW-1185">Reference proteome</keyword>
<protein>
    <submittedName>
        <fullName evidence="1">Uncharacterized protein</fullName>
    </submittedName>
</protein>
<name>A0A835TX24_9PASS</name>
<dbReference type="InterPro" id="IPR013783">
    <property type="entry name" value="Ig-like_fold"/>
</dbReference>
<dbReference type="GO" id="GO:1904158">
    <property type="term" value="P:axonemal central apparatus assembly"/>
    <property type="evidence" value="ECO:0007669"/>
    <property type="project" value="TreeGrafter"/>
</dbReference>
<organism evidence="1">
    <name type="scientific">Lamprotornis superbus</name>
    <dbReference type="NCBI Taxonomy" id="245042"/>
    <lineage>
        <taxon>Eukaryota</taxon>
        <taxon>Metazoa</taxon>
        <taxon>Chordata</taxon>
        <taxon>Craniata</taxon>
        <taxon>Vertebrata</taxon>
        <taxon>Euteleostomi</taxon>
        <taxon>Archelosauria</taxon>
        <taxon>Archosauria</taxon>
        <taxon>Dinosauria</taxon>
        <taxon>Saurischia</taxon>
        <taxon>Theropoda</taxon>
        <taxon>Coelurosauria</taxon>
        <taxon>Aves</taxon>
        <taxon>Neognathae</taxon>
        <taxon>Neoaves</taxon>
        <taxon>Telluraves</taxon>
        <taxon>Australaves</taxon>
        <taxon>Passeriformes</taxon>
        <taxon>Sturnidae</taxon>
        <taxon>Lamprotornis</taxon>
    </lineage>
</organism>
<dbReference type="Proteomes" id="UP000618051">
    <property type="component" value="Unassembled WGS sequence"/>
</dbReference>
<dbReference type="PANTHER" id="PTHR23053">
    <property type="entry name" value="DLEC1 DELETED IN LUNG AND ESOPHAGEAL CANCER 1"/>
    <property type="match status" value="1"/>
</dbReference>
<reference evidence="1" key="1">
    <citation type="submission" date="2020-10" db="EMBL/GenBank/DDBJ databases">
        <title>Feather gene expression reveals the developmental basis of iridescence in African starlings.</title>
        <authorList>
            <person name="Rubenstein D.R."/>
        </authorList>
    </citation>
    <scope>NUCLEOTIDE SEQUENCE</scope>
    <source>
        <strain evidence="1">SS15</strain>
        <tissue evidence="1">Liver</tissue>
    </source>
</reference>
<dbReference type="OrthoDB" id="442692at2759"/>
<reference evidence="2 3" key="2">
    <citation type="journal article" date="2021" name="J. Hered.">
        <title>Feather Gene Expression Elucidates the Developmental Basis of Plumage Iridescence in African Starlings.</title>
        <authorList>
            <person name="Rubenstein D.R."/>
            <person name="Corvelo A."/>
            <person name="MacManes M.D."/>
            <person name="Maia R."/>
            <person name="Narzisi G."/>
            <person name="Rousaki A."/>
            <person name="Vandenabeele P."/>
            <person name="Shawkey M.D."/>
            <person name="Solomon J."/>
        </authorList>
    </citation>
    <scope>NUCLEOTIDE SEQUENCE [LARGE SCALE GENOMIC DNA]</scope>
    <source>
        <strain evidence="2">SS15</strain>
    </source>
</reference>
<evidence type="ECO:0000313" key="2">
    <source>
        <dbReference type="EMBL" id="KAI1235337.1"/>
    </source>
</evidence>
<dbReference type="GO" id="GO:0005930">
    <property type="term" value="C:axoneme"/>
    <property type="evidence" value="ECO:0007669"/>
    <property type="project" value="TreeGrafter"/>
</dbReference>
<reference evidence="2" key="3">
    <citation type="submission" date="2022-01" db="EMBL/GenBank/DDBJ databases">
        <authorList>
            <person name="Rubenstein D.R."/>
        </authorList>
    </citation>
    <scope>NUCLEOTIDE SEQUENCE</scope>
    <source>
        <strain evidence="2">SS15</strain>
        <tissue evidence="2">Liver</tissue>
    </source>
</reference>
<dbReference type="Gene3D" id="2.60.40.10">
    <property type="entry name" value="Immunoglobulins"/>
    <property type="match status" value="1"/>
</dbReference>
<dbReference type="InterPro" id="IPR033305">
    <property type="entry name" value="Hydin-like"/>
</dbReference>
<proteinExistence type="predicted"/>
<gene>
    <name evidence="2" type="ORF">IHE44_0002195</name>
    <name evidence="1" type="ORF">IHE44_010896</name>
</gene>
<accession>A0A835TX24</accession>
<dbReference type="EMBL" id="JADDUC020000012">
    <property type="protein sequence ID" value="KAI1235337.1"/>
    <property type="molecule type" value="Genomic_DNA"/>
</dbReference>
<dbReference type="EMBL" id="JADDUC010000049">
    <property type="protein sequence ID" value="KAG0121425.1"/>
    <property type="molecule type" value="Genomic_DNA"/>
</dbReference>